<keyword evidence="3" id="KW-0645">Protease</keyword>
<keyword evidence="7" id="KW-1185">Reference proteome</keyword>
<keyword evidence="3" id="KW-0788">Thiol protease</keyword>
<dbReference type="PANTHER" id="PTHR48104:SF30">
    <property type="entry name" value="METACASPASE-1"/>
    <property type="match status" value="1"/>
</dbReference>
<keyword evidence="2" id="KW-0053">Apoptosis</keyword>
<dbReference type="GO" id="GO:0006915">
    <property type="term" value="P:apoptotic process"/>
    <property type="evidence" value="ECO:0007669"/>
    <property type="project" value="UniProtKB-KW"/>
</dbReference>
<gene>
    <name evidence="6" type="ORF">EWM64_g7613</name>
</gene>
<name>A0A4Y9ZSC8_9AGAM</name>
<evidence type="ECO:0000313" key="7">
    <source>
        <dbReference type="Proteomes" id="UP000298061"/>
    </source>
</evidence>
<dbReference type="InterPro" id="IPR011600">
    <property type="entry name" value="Pept_C14_caspase"/>
</dbReference>
<dbReference type="InterPro" id="IPR050452">
    <property type="entry name" value="Metacaspase"/>
</dbReference>
<evidence type="ECO:0000256" key="4">
    <source>
        <dbReference type="SAM" id="MobiDB-lite"/>
    </source>
</evidence>
<evidence type="ECO:0000313" key="6">
    <source>
        <dbReference type="EMBL" id="TFY76399.1"/>
    </source>
</evidence>
<dbReference type="OrthoDB" id="10255174at2759"/>
<feature type="region of interest" description="Disordered" evidence="4">
    <location>
        <begin position="1"/>
        <end position="42"/>
    </location>
</feature>
<organism evidence="6 7">
    <name type="scientific">Hericium alpestre</name>
    <dbReference type="NCBI Taxonomy" id="135208"/>
    <lineage>
        <taxon>Eukaryota</taxon>
        <taxon>Fungi</taxon>
        <taxon>Dikarya</taxon>
        <taxon>Basidiomycota</taxon>
        <taxon>Agaricomycotina</taxon>
        <taxon>Agaricomycetes</taxon>
        <taxon>Russulales</taxon>
        <taxon>Hericiaceae</taxon>
        <taxon>Hericium</taxon>
    </lineage>
</organism>
<dbReference type="AlphaFoldDB" id="A0A4Y9ZSC8"/>
<proteinExistence type="inferred from homology"/>
<dbReference type="PANTHER" id="PTHR48104">
    <property type="entry name" value="METACASPASE-4"/>
    <property type="match status" value="1"/>
</dbReference>
<dbReference type="SUPFAM" id="SSF52129">
    <property type="entry name" value="Caspase-like"/>
    <property type="match status" value="1"/>
</dbReference>
<dbReference type="GO" id="GO:0004197">
    <property type="term" value="F:cysteine-type endopeptidase activity"/>
    <property type="evidence" value="ECO:0007669"/>
    <property type="project" value="InterPro"/>
</dbReference>
<dbReference type="EMBL" id="SFCI01001218">
    <property type="protein sequence ID" value="TFY76399.1"/>
    <property type="molecule type" value="Genomic_DNA"/>
</dbReference>
<protein>
    <recommendedName>
        <fullName evidence="5">Peptidase C14 caspase domain-containing protein</fullName>
    </recommendedName>
</protein>
<dbReference type="InterPro" id="IPR029030">
    <property type="entry name" value="Caspase-like_dom_sf"/>
</dbReference>
<comment type="similarity">
    <text evidence="1">Belongs to the peptidase C14B family.</text>
</comment>
<dbReference type="GO" id="GO:0006508">
    <property type="term" value="P:proteolysis"/>
    <property type="evidence" value="ECO:0007669"/>
    <property type="project" value="InterPro"/>
</dbReference>
<dbReference type="Pfam" id="PF00656">
    <property type="entry name" value="Peptidase_C14"/>
    <property type="match status" value="1"/>
</dbReference>
<dbReference type="Proteomes" id="UP000298061">
    <property type="component" value="Unassembled WGS sequence"/>
</dbReference>
<feature type="domain" description="Peptidase C14 caspase" evidence="5">
    <location>
        <begin position="151"/>
        <end position="399"/>
    </location>
</feature>
<accession>A0A4Y9ZSC8</accession>
<keyword evidence="3" id="KW-0378">Hydrolase</keyword>
<dbReference type="GO" id="GO:0005737">
    <property type="term" value="C:cytoplasm"/>
    <property type="evidence" value="ECO:0007669"/>
    <property type="project" value="TreeGrafter"/>
</dbReference>
<comment type="caution">
    <text evidence="6">The sequence shown here is derived from an EMBL/GenBank/DDBJ whole genome shotgun (WGS) entry which is preliminary data.</text>
</comment>
<evidence type="ECO:0000256" key="3">
    <source>
        <dbReference type="ARBA" id="ARBA00022807"/>
    </source>
</evidence>
<reference evidence="6 7" key="1">
    <citation type="submission" date="2019-02" db="EMBL/GenBank/DDBJ databases">
        <title>Genome sequencing of the rare red list fungi Hericium alpestre (H. flagellum).</title>
        <authorList>
            <person name="Buettner E."/>
            <person name="Kellner H."/>
        </authorList>
    </citation>
    <scope>NUCLEOTIDE SEQUENCE [LARGE SCALE GENOMIC DNA]</scope>
    <source>
        <strain evidence="6 7">DSM 108284</strain>
    </source>
</reference>
<sequence length="590" mass="65803">MQKNTDAEEQSFHNAPAAALSDPPDYARLLSLEPSSNQTNAGPHLPSLSLRYWSSVSIALGPVLQEQSDIFPGVNGVLQDIIASSEDEELKEWKKRYPGTALDRDQLLRKVNHEAKQSGQGLAPYQEQFQVPSLAQQSEPVGSKTLCDASRSWAVIIGIDAYERLDCLKGCVNDAILVHEFLTDSLKIPDDRITTLTTDQDRSPDSQWPTRDNIIHALYNLRDNSNIKFNDDIIIYFSGHGTRYQTSALSELGQQVDPIDALCPVDHGPVPGISDRELSRLIQEIRTAKGRNIVVILDACHSGGMARGSDTPNTYLAARSVDYPWEGRDLERMLRAADQHPRRKSTTNVFSPMWTSDSPPCIFMAACRSGERAWERRLGPHNRIHGVFTHTLVKALKMSVRAGRTTYAHLEANFAVLLSHPQAPTGLQHAYFAGDQSRRLWYQVYGWVQGSVTMALVNLLLTVLGDSLCRTHQPYPNVGYCNDCMGTHRAFKALYAQVKFSIGTHPELGAIREELDALRQAAKMDNPVMEQSSMPDLNPPSGNVLRGFLSLPAYVTSVPKLKFPQSQFHELRNSYKLKPMKRSEAGVKLY</sequence>
<dbReference type="Gene3D" id="3.40.50.1460">
    <property type="match status" value="1"/>
</dbReference>
<evidence type="ECO:0000259" key="5">
    <source>
        <dbReference type="Pfam" id="PF00656"/>
    </source>
</evidence>
<evidence type="ECO:0000256" key="2">
    <source>
        <dbReference type="ARBA" id="ARBA00022703"/>
    </source>
</evidence>
<evidence type="ECO:0000256" key="1">
    <source>
        <dbReference type="ARBA" id="ARBA00009005"/>
    </source>
</evidence>